<proteinExistence type="predicted"/>
<dbReference type="EMBL" id="KZ663373">
    <property type="protein sequence ID" value="PPS13253.1"/>
    <property type="molecule type" value="Genomic_DNA"/>
</dbReference>
<gene>
    <name evidence="1" type="ORF">GOBAR_AA07384</name>
</gene>
<accession>A0A2P5YCC3</accession>
<sequence length="110" mass="12268">MDETPHIFDTECVRRGRLSLCGLGAGEAGFKPDVWSKSGGELCDRLKVVKRKECRALGGTVFLNDRRPFPKEGSSVVLYWGAALTARNEYYSTEEKVMGKCSRSIHLGQR</sequence>
<dbReference type="Proteomes" id="UP000239757">
    <property type="component" value="Unassembled WGS sequence"/>
</dbReference>
<organism evidence="1 2">
    <name type="scientific">Gossypium barbadense</name>
    <name type="common">Sea Island cotton</name>
    <name type="synonym">Hibiscus barbadensis</name>
    <dbReference type="NCBI Taxonomy" id="3634"/>
    <lineage>
        <taxon>Eukaryota</taxon>
        <taxon>Viridiplantae</taxon>
        <taxon>Streptophyta</taxon>
        <taxon>Embryophyta</taxon>
        <taxon>Tracheophyta</taxon>
        <taxon>Spermatophyta</taxon>
        <taxon>Magnoliopsida</taxon>
        <taxon>eudicotyledons</taxon>
        <taxon>Gunneridae</taxon>
        <taxon>Pentapetalae</taxon>
        <taxon>rosids</taxon>
        <taxon>malvids</taxon>
        <taxon>Malvales</taxon>
        <taxon>Malvaceae</taxon>
        <taxon>Malvoideae</taxon>
        <taxon>Gossypium</taxon>
    </lineage>
</organism>
<reference evidence="1 2" key="1">
    <citation type="submission" date="2015-01" db="EMBL/GenBank/DDBJ databases">
        <title>Genome of allotetraploid Gossypium barbadense reveals genomic plasticity and fiber elongation in cotton evolution.</title>
        <authorList>
            <person name="Chen X."/>
            <person name="Liu X."/>
            <person name="Zhao B."/>
            <person name="Zheng H."/>
            <person name="Hu Y."/>
            <person name="Lu G."/>
            <person name="Yang C."/>
            <person name="Chen J."/>
            <person name="Shan C."/>
            <person name="Zhang L."/>
            <person name="Zhou Y."/>
            <person name="Wang L."/>
            <person name="Guo W."/>
            <person name="Bai Y."/>
            <person name="Ruan J."/>
            <person name="Shangguan X."/>
            <person name="Mao Y."/>
            <person name="Jiang J."/>
            <person name="Zhu Y."/>
            <person name="Lei J."/>
            <person name="Kang H."/>
            <person name="Chen S."/>
            <person name="He X."/>
            <person name="Wang R."/>
            <person name="Wang Y."/>
            <person name="Chen J."/>
            <person name="Wang L."/>
            <person name="Yu S."/>
            <person name="Wang B."/>
            <person name="Wei J."/>
            <person name="Song S."/>
            <person name="Lu X."/>
            <person name="Gao Z."/>
            <person name="Gu W."/>
            <person name="Deng X."/>
            <person name="Ma D."/>
            <person name="Wang S."/>
            <person name="Liang W."/>
            <person name="Fang L."/>
            <person name="Cai C."/>
            <person name="Zhu X."/>
            <person name="Zhou B."/>
            <person name="Zhang Y."/>
            <person name="Chen Z."/>
            <person name="Xu S."/>
            <person name="Zhu R."/>
            <person name="Wang S."/>
            <person name="Zhang T."/>
            <person name="Zhao G."/>
        </authorList>
    </citation>
    <scope>NUCLEOTIDE SEQUENCE [LARGE SCALE GENOMIC DNA]</scope>
    <source>
        <strain evidence="2">cv. Xinhai21</strain>
        <tissue evidence="1">Leaf</tissue>
    </source>
</reference>
<name>A0A2P5YCC3_GOSBA</name>
<dbReference type="AlphaFoldDB" id="A0A2P5YCC3"/>
<evidence type="ECO:0000313" key="1">
    <source>
        <dbReference type="EMBL" id="PPS13253.1"/>
    </source>
</evidence>
<evidence type="ECO:0000313" key="2">
    <source>
        <dbReference type="Proteomes" id="UP000239757"/>
    </source>
</evidence>
<protein>
    <submittedName>
        <fullName evidence="1">Uncharacterized protein</fullName>
    </submittedName>
</protein>